<dbReference type="AlphaFoldDB" id="A0A0M3I8F4"/>
<name>A0A0M3I8F4_ASCLU</name>
<accession>A0A0M3I8F4</accession>
<proteinExistence type="predicted"/>
<dbReference type="WBParaSite" id="ALUE_0001362001-mRNA-1">
    <property type="protein sequence ID" value="ALUE_0001362001-mRNA-1"/>
    <property type="gene ID" value="ALUE_0001362001"/>
</dbReference>
<evidence type="ECO:0000313" key="2">
    <source>
        <dbReference type="WBParaSite" id="ALUE_0001362001-mRNA-1"/>
    </source>
</evidence>
<organism evidence="1 2">
    <name type="scientific">Ascaris lumbricoides</name>
    <name type="common">Giant roundworm</name>
    <dbReference type="NCBI Taxonomy" id="6252"/>
    <lineage>
        <taxon>Eukaryota</taxon>
        <taxon>Metazoa</taxon>
        <taxon>Ecdysozoa</taxon>
        <taxon>Nematoda</taxon>
        <taxon>Chromadorea</taxon>
        <taxon>Rhabditida</taxon>
        <taxon>Spirurina</taxon>
        <taxon>Ascaridomorpha</taxon>
        <taxon>Ascaridoidea</taxon>
        <taxon>Ascarididae</taxon>
        <taxon>Ascaris</taxon>
    </lineage>
</organism>
<reference evidence="2" key="1">
    <citation type="submission" date="2017-02" db="UniProtKB">
        <authorList>
            <consortium name="WormBaseParasite"/>
        </authorList>
    </citation>
    <scope>IDENTIFICATION</scope>
</reference>
<keyword evidence="1" id="KW-1185">Reference proteome</keyword>
<sequence length="76" mass="9014">MAIERKQEKKTKESLTNKVKESRKFAVQLFEFNPLRLAENSVTKSAANHEWKERYIHALTAYFSTWRLLDMIPTTI</sequence>
<evidence type="ECO:0000313" key="1">
    <source>
        <dbReference type="Proteomes" id="UP000036681"/>
    </source>
</evidence>
<protein>
    <submittedName>
        <fullName evidence="2">Uncharacterized protein</fullName>
    </submittedName>
</protein>
<dbReference type="Proteomes" id="UP000036681">
    <property type="component" value="Unplaced"/>
</dbReference>